<keyword evidence="1" id="KW-0539">Nucleus</keyword>
<protein>
    <recommendedName>
        <fullName evidence="2">Zn(2)-C6 fungal-type domain-containing protein</fullName>
    </recommendedName>
</protein>
<evidence type="ECO:0000313" key="3">
    <source>
        <dbReference type="EMBL" id="EHK24795.1"/>
    </source>
</evidence>
<dbReference type="PROSITE" id="PS50048">
    <property type="entry name" value="ZN2_CY6_FUNGAL_2"/>
    <property type="match status" value="1"/>
</dbReference>
<dbReference type="PROSITE" id="PS00463">
    <property type="entry name" value="ZN2_CY6_FUNGAL_1"/>
    <property type="match status" value="1"/>
</dbReference>
<feature type="domain" description="Zn(2)-C6 fungal-type" evidence="2">
    <location>
        <begin position="7"/>
        <end position="37"/>
    </location>
</feature>
<gene>
    <name evidence="3" type="ORF">TRIVIDRAFT_61557</name>
</gene>
<dbReference type="STRING" id="413071.G9MKP8"/>
<dbReference type="AlphaFoldDB" id="G9MKP8"/>
<dbReference type="GO" id="GO:0008270">
    <property type="term" value="F:zinc ion binding"/>
    <property type="evidence" value="ECO:0007669"/>
    <property type="project" value="InterPro"/>
</dbReference>
<dbReference type="Gene3D" id="4.10.240.10">
    <property type="entry name" value="Zn(2)-C6 fungal-type DNA-binding domain"/>
    <property type="match status" value="1"/>
</dbReference>
<dbReference type="VEuPathDB" id="FungiDB:TRIVIDRAFT_61557"/>
<dbReference type="HOGENOM" id="CLU_042813_0_0_1"/>
<dbReference type="GeneID" id="25796239"/>
<name>G9MKP8_HYPVG</name>
<organism evidence="3 4">
    <name type="scientific">Hypocrea virens (strain Gv29-8 / FGSC 10586)</name>
    <name type="common">Gliocladium virens</name>
    <name type="synonym">Trichoderma virens</name>
    <dbReference type="NCBI Taxonomy" id="413071"/>
    <lineage>
        <taxon>Eukaryota</taxon>
        <taxon>Fungi</taxon>
        <taxon>Dikarya</taxon>
        <taxon>Ascomycota</taxon>
        <taxon>Pezizomycotina</taxon>
        <taxon>Sordariomycetes</taxon>
        <taxon>Hypocreomycetidae</taxon>
        <taxon>Hypocreales</taxon>
        <taxon>Hypocreaceae</taxon>
        <taxon>Trichoderma</taxon>
    </lineage>
</organism>
<sequence length="512" mass="56986">MVFPSPGCQTCRKRKVKCDYTRPRCRKCLTGDRKCTWDSDEQTGLHFRSENAFAMGLRRRPPKTSGNPAVPTNSISSAFTQVSNSSRVQPALSLPLEMHALYYYADSVSMETHILGDPSHDYGFHVLPHWELASPESCLRLALTAYSHAVIGRNRGIEQALSLAQRVYAMTVEKIQRAIARISGDTIYQVILAVMLMGSYESVMYFSRESTSSLPPDAVGSRFWGIICHEKGAAALLIARRERGFAANTELDKAIRKKCLHIIILRGGPILDCLKDGRSWGEDGHELQLDSLMIRVLSLRHKSMCFLRDMDAVEPETVDKARSIAMEAYTLDYDLASWPLGLPQNWGFQISRTHSQPSSNVADASVGIPTHNYPSICHATIWNQYRALRLITNAIQKRALVALQPLLEGSFLDTNIKRCQDNINDLAVDLCSGIKFLIAYRTPNRGSEATALHHMPYPSVATLLAWPLTVAVSVDAVQPPEKTWLKSALKVVSLSLGHSLLESVADQGEFKF</sequence>
<comment type="caution">
    <text evidence="3">The sequence shown here is derived from an EMBL/GenBank/DDBJ whole genome shotgun (WGS) entry which is preliminary data.</text>
</comment>
<evidence type="ECO:0000256" key="1">
    <source>
        <dbReference type="ARBA" id="ARBA00023242"/>
    </source>
</evidence>
<dbReference type="InterPro" id="IPR001138">
    <property type="entry name" value="Zn2Cys6_DnaBD"/>
</dbReference>
<dbReference type="SMART" id="SM00066">
    <property type="entry name" value="GAL4"/>
    <property type="match status" value="1"/>
</dbReference>
<dbReference type="RefSeq" id="XP_013958996.1">
    <property type="nucleotide sequence ID" value="XM_014103521.1"/>
</dbReference>
<dbReference type="OrthoDB" id="2991872at2759"/>
<dbReference type="GO" id="GO:0000981">
    <property type="term" value="F:DNA-binding transcription factor activity, RNA polymerase II-specific"/>
    <property type="evidence" value="ECO:0007669"/>
    <property type="project" value="InterPro"/>
</dbReference>
<dbReference type="OMA" id="MHALYYY"/>
<dbReference type="Proteomes" id="UP000007115">
    <property type="component" value="Unassembled WGS sequence"/>
</dbReference>
<accession>G9MKP8</accession>
<dbReference type="PANTHER" id="PTHR38791">
    <property type="entry name" value="ZN(II)2CYS6 TRANSCRIPTION FACTOR (EUROFUNG)-RELATED-RELATED"/>
    <property type="match status" value="1"/>
</dbReference>
<evidence type="ECO:0000259" key="2">
    <source>
        <dbReference type="PROSITE" id="PS50048"/>
    </source>
</evidence>
<dbReference type="CDD" id="cd00067">
    <property type="entry name" value="GAL4"/>
    <property type="match status" value="1"/>
</dbReference>
<dbReference type="eggNOG" id="ENOG502SQ1D">
    <property type="taxonomic scope" value="Eukaryota"/>
</dbReference>
<dbReference type="InParanoid" id="G9MKP8"/>
<proteinExistence type="predicted"/>
<evidence type="ECO:0000313" key="4">
    <source>
        <dbReference type="Proteomes" id="UP000007115"/>
    </source>
</evidence>
<dbReference type="InterPro" id="IPR053175">
    <property type="entry name" value="DHMBA_Reg_Transcription_Factor"/>
</dbReference>
<dbReference type="SUPFAM" id="SSF57701">
    <property type="entry name" value="Zn2/Cys6 DNA-binding domain"/>
    <property type="match status" value="1"/>
</dbReference>
<keyword evidence="4" id="KW-1185">Reference proteome</keyword>
<dbReference type="Pfam" id="PF00172">
    <property type="entry name" value="Zn_clus"/>
    <property type="match status" value="1"/>
</dbReference>
<dbReference type="InterPro" id="IPR036864">
    <property type="entry name" value="Zn2-C6_fun-type_DNA-bd_sf"/>
</dbReference>
<reference evidence="3 4" key="1">
    <citation type="journal article" date="2011" name="Genome Biol.">
        <title>Comparative genome sequence analysis underscores mycoparasitism as the ancestral life style of Trichoderma.</title>
        <authorList>
            <person name="Kubicek C.P."/>
            <person name="Herrera-Estrella A."/>
            <person name="Seidl-Seiboth V."/>
            <person name="Martinez D.A."/>
            <person name="Druzhinina I.S."/>
            <person name="Thon M."/>
            <person name="Zeilinger S."/>
            <person name="Casas-Flores S."/>
            <person name="Horwitz B.A."/>
            <person name="Mukherjee P.K."/>
            <person name="Mukherjee M."/>
            <person name="Kredics L."/>
            <person name="Alcaraz L.D."/>
            <person name="Aerts A."/>
            <person name="Antal Z."/>
            <person name="Atanasova L."/>
            <person name="Cervantes-Badillo M.G."/>
            <person name="Challacombe J."/>
            <person name="Chertkov O."/>
            <person name="McCluskey K."/>
            <person name="Coulpier F."/>
            <person name="Deshpande N."/>
            <person name="von Doehren H."/>
            <person name="Ebbole D.J."/>
            <person name="Esquivel-Naranjo E.U."/>
            <person name="Fekete E."/>
            <person name="Flipphi M."/>
            <person name="Glaser F."/>
            <person name="Gomez-Rodriguez E.Y."/>
            <person name="Gruber S."/>
            <person name="Han C."/>
            <person name="Henrissat B."/>
            <person name="Hermosa R."/>
            <person name="Hernandez-Onate M."/>
            <person name="Karaffa L."/>
            <person name="Kosti I."/>
            <person name="Le Crom S."/>
            <person name="Lindquist E."/>
            <person name="Lucas S."/>
            <person name="Luebeck M."/>
            <person name="Luebeck P.S."/>
            <person name="Margeot A."/>
            <person name="Metz B."/>
            <person name="Misra M."/>
            <person name="Nevalainen H."/>
            <person name="Omann M."/>
            <person name="Packer N."/>
            <person name="Perrone G."/>
            <person name="Uresti-Rivera E.E."/>
            <person name="Salamov A."/>
            <person name="Schmoll M."/>
            <person name="Seiboth B."/>
            <person name="Shapiro H."/>
            <person name="Sukno S."/>
            <person name="Tamayo-Ramos J.A."/>
            <person name="Tisch D."/>
            <person name="Wiest A."/>
            <person name="Wilkinson H.H."/>
            <person name="Zhang M."/>
            <person name="Coutinho P.M."/>
            <person name="Kenerley C.M."/>
            <person name="Monte E."/>
            <person name="Baker S.E."/>
            <person name="Grigoriev I.V."/>
        </authorList>
    </citation>
    <scope>NUCLEOTIDE SEQUENCE [LARGE SCALE GENOMIC DNA]</scope>
    <source>
        <strain evidence="4">Gv29-8 / FGSC 10586</strain>
    </source>
</reference>
<dbReference type="EMBL" id="ABDF02000004">
    <property type="protein sequence ID" value="EHK24795.1"/>
    <property type="molecule type" value="Genomic_DNA"/>
</dbReference>